<dbReference type="PANTHER" id="PTHR24366">
    <property type="entry name" value="IG(IMMUNOGLOBULIN) AND LRR(LEUCINE RICH REPEAT) DOMAINS"/>
    <property type="match status" value="1"/>
</dbReference>
<dbReference type="PANTHER" id="PTHR24366:SF170">
    <property type="entry name" value="RE50361P"/>
    <property type="match status" value="1"/>
</dbReference>
<dbReference type="InterPro" id="IPR001611">
    <property type="entry name" value="Leu-rich_rpt"/>
</dbReference>
<dbReference type="PROSITE" id="PS51450">
    <property type="entry name" value="LRR"/>
    <property type="match status" value="3"/>
</dbReference>
<dbReference type="InterPro" id="IPR003591">
    <property type="entry name" value="Leu-rich_rpt_typical-subtyp"/>
</dbReference>
<dbReference type="Proteomes" id="UP001283361">
    <property type="component" value="Unassembled WGS sequence"/>
</dbReference>
<dbReference type="SMART" id="SM00365">
    <property type="entry name" value="LRR_SD22"/>
    <property type="match status" value="2"/>
</dbReference>
<keyword evidence="3" id="KW-1133">Transmembrane helix</keyword>
<dbReference type="Gene3D" id="3.80.10.10">
    <property type="entry name" value="Ribonuclease Inhibitor"/>
    <property type="match status" value="2"/>
</dbReference>
<name>A0AAE1AGQ1_9GAST</name>
<keyword evidence="2" id="KW-0677">Repeat</keyword>
<gene>
    <name evidence="4" type="ORF">RRG08_011718</name>
</gene>
<dbReference type="AlphaFoldDB" id="A0AAE1AGQ1"/>
<dbReference type="SUPFAM" id="SSF52058">
    <property type="entry name" value="L domain-like"/>
    <property type="match status" value="1"/>
</dbReference>
<proteinExistence type="predicted"/>
<dbReference type="EMBL" id="JAWDGP010001968">
    <property type="protein sequence ID" value="KAK3786402.1"/>
    <property type="molecule type" value="Genomic_DNA"/>
</dbReference>
<dbReference type="InterPro" id="IPR032675">
    <property type="entry name" value="LRR_dom_sf"/>
</dbReference>
<dbReference type="SMART" id="SM00369">
    <property type="entry name" value="LRR_TYP"/>
    <property type="match status" value="7"/>
</dbReference>
<feature type="transmembrane region" description="Helical" evidence="3">
    <location>
        <begin position="351"/>
        <end position="376"/>
    </location>
</feature>
<evidence type="ECO:0000313" key="4">
    <source>
        <dbReference type="EMBL" id="KAK3786402.1"/>
    </source>
</evidence>
<evidence type="ECO:0000256" key="2">
    <source>
        <dbReference type="ARBA" id="ARBA00022737"/>
    </source>
</evidence>
<organism evidence="4 5">
    <name type="scientific">Elysia crispata</name>
    <name type="common">lettuce slug</name>
    <dbReference type="NCBI Taxonomy" id="231223"/>
    <lineage>
        <taxon>Eukaryota</taxon>
        <taxon>Metazoa</taxon>
        <taxon>Spiralia</taxon>
        <taxon>Lophotrochozoa</taxon>
        <taxon>Mollusca</taxon>
        <taxon>Gastropoda</taxon>
        <taxon>Heterobranchia</taxon>
        <taxon>Euthyneura</taxon>
        <taxon>Panpulmonata</taxon>
        <taxon>Sacoglossa</taxon>
        <taxon>Placobranchoidea</taxon>
        <taxon>Plakobranchidae</taxon>
        <taxon>Elysia</taxon>
    </lineage>
</organism>
<keyword evidence="1" id="KW-0433">Leucine-rich repeat</keyword>
<evidence type="ECO:0000256" key="1">
    <source>
        <dbReference type="ARBA" id="ARBA00022614"/>
    </source>
</evidence>
<comment type="caution">
    <text evidence="4">The sequence shown here is derived from an EMBL/GenBank/DDBJ whole genome shotgun (WGS) entry which is preliminary data.</text>
</comment>
<evidence type="ECO:0000256" key="3">
    <source>
        <dbReference type="SAM" id="Phobius"/>
    </source>
</evidence>
<evidence type="ECO:0000313" key="5">
    <source>
        <dbReference type="Proteomes" id="UP001283361"/>
    </source>
</evidence>
<reference evidence="4" key="1">
    <citation type="journal article" date="2023" name="G3 (Bethesda)">
        <title>A reference genome for the long-term kleptoplast-retaining sea slug Elysia crispata morphotype clarki.</title>
        <authorList>
            <person name="Eastman K.E."/>
            <person name="Pendleton A.L."/>
            <person name="Shaikh M.A."/>
            <person name="Suttiyut T."/>
            <person name="Ogas R."/>
            <person name="Tomko P."/>
            <person name="Gavelis G."/>
            <person name="Widhalm J.R."/>
            <person name="Wisecaver J.H."/>
        </authorList>
    </citation>
    <scope>NUCLEOTIDE SEQUENCE</scope>
    <source>
        <strain evidence="4">ECLA1</strain>
    </source>
</reference>
<keyword evidence="3" id="KW-0472">Membrane</keyword>
<keyword evidence="5" id="KW-1185">Reference proteome</keyword>
<protein>
    <submittedName>
        <fullName evidence="4">Uncharacterized protein</fullName>
    </submittedName>
</protein>
<keyword evidence="3" id="KW-0812">Transmembrane</keyword>
<accession>A0AAE1AGQ1</accession>
<dbReference type="Pfam" id="PF13855">
    <property type="entry name" value="LRR_8"/>
    <property type="match status" value="1"/>
</dbReference>
<sequence>MLFSSEVTADSFCHEVKKDNKDFLICDHVTPKNIFNGSKTIERYKYVKISNSSIIHIQLFRFKNIVFLQIINSLLEKIPYGGFSSSPNLEELHLELNEIEVIPYGAFPNFIETQSSTKQNYNTGTASKLKVLDLSSNSIHLIEDKSLTTESLRKLNLQRNRIKHIDGKFRYLTGLEELQLDGNRLTNLRRGSFGNLHSLRRLSLSDNPIKYISYNSFYALDLLSLLNLDETRITSVNWALRRPNSLALRRLEYLQLASTELTGMPEEFFTALPNLKRVHLENNRWTCYENLRFLQTAILRNSSLFENVEDITCWSPADFQGELVRDYKNWSQPTFATPEVTFTPPKIRPNVFTIGAAMCVGSIFLISGMIIDLVVFGGYQRRVRKQ</sequence>